<evidence type="ECO:0008006" key="4">
    <source>
        <dbReference type="Google" id="ProtNLM"/>
    </source>
</evidence>
<evidence type="ECO:0000256" key="1">
    <source>
        <dbReference type="SAM" id="SignalP"/>
    </source>
</evidence>
<dbReference type="InterPro" id="IPR027417">
    <property type="entry name" value="P-loop_NTPase"/>
</dbReference>
<dbReference type="PANTHER" id="PTHR43788">
    <property type="entry name" value="DNA2/NAM7 HELICASE FAMILY MEMBER"/>
    <property type="match status" value="1"/>
</dbReference>
<dbReference type="AlphaFoldDB" id="A0AAN6RPA2"/>
<keyword evidence="3" id="KW-1185">Reference proteome</keyword>
<proteinExistence type="predicted"/>
<dbReference type="GO" id="GO:0043139">
    <property type="term" value="F:5'-3' DNA helicase activity"/>
    <property type="evidence" value="ECO:0007669"/>
    <property type="project" value="TreeGrafter"/>
</dbReference>
<feature type="chain" id="PRO_5042958786" description="RNA helicase" evidence="1">
    <location>
        <begin position="22"/>
        <end position="330"/>
    </location>
</feature>
<name>A0AAN6RPA2_9PEZI</name>
<dbReference type="SUPFAM" id="SSF52540">
    <property type="entry name" value="P-loop containing nucleoside triphosphate hydrolases"/>
    <property type="match status" value="1"/>
</dbReference>
<reference evidence="2" key="2">
    <citation type="submission" date="2023-05" db="EMBL/GenBank/DDBJ databases">
        <authorList>
            <consortium name="Lawrence Berkeley National Laboratory"/>
            <person name="Steindorff A."/>
            <person name="Hensen N."/>
            <person name="Bonometti L."/>
            <person name="Westerberg I."/>
            <person name="Brannstrom I.O."/>
            <person name="Guillou S."/>
            <person name="Cros-Aarteil S."/>
            <person name="Calhoun S."/>
            <person name="Haridas S."/>
            <person name="Kuo A."/>
            <person name="Mondo S."/>
            <person name="Pangilinan J."/>
            <person name="Riley R."/>
            <person name="Labutti K."/>
            <person name="Andreopoulos B."/>
            <person name="Lipzen A."/>
            <person name="Chen C."/>
            <person name="Yanf M."/>
            <person name="Daum C."/>
            <person name="Ng V."/>
            <person name="Clum A."/>
            <person name="Ohm R."/>
            <person name="Martin F."/>
            <person name="Silar P."/>
            <person name="Natvig D."/>
            <person name="Lalanne C."/>
            <person name="Gautier V."/>
            <person name="Ament-Velasquez S.L."/>
            <person name="Kruys A."/>
            <person name="Hutchinson M.I."/>
            <person name="Powell A.J."/>
            <person name="Barry K."/>
            <person name="Miller A.N."/>
            <person name="Grigoriev I.V."/>
            <person name="Debuchy R."/>
            <person name="Gladieux P."/>
            <person name="Thoren M.H."/>
            <person name="Johannesson H."/>
        </authorList>
    </citation>
    <scope>NUCLEOTIDE SEQUENCE</scope>
    <source>
        <strain evidence="2">CBS 103.79</strain>
    </source>
</reference>
<organism evidence="2 3">
    <name type="scientific">Staphylotrichum tortipilum</name>
    <dbReference type="NCBI Taxonomy" id="2831512"/>
    <lineage>
        <taxon>Eukaryota</taxon>
        <taxon>Fungi</taxon>
        <taxon>Dikarya</taxon>
        <taxon>Ascomycota</taxon>
        <taxon>Pezizomycotina</taxon>
        <taxon>Sordariomycetes</taxon>
        <taxon>Sordariomycetidae</taxon>
        <taxon>Sordariales</taxon>
        <taxon>Chaetomiaceae</taxon>
        <taxon>Staphylotrichum</taxon>
    </lineage>
</organism>
<dbReference type="Proteomes" id="UP001303889">
    <property type="component" value="Unassembled WGS sequence"/>
</dbReference>
<dbReference type="Gene3D" id="3.40.50.300">
    <property type="entry name" value="P-loop containing nucleotide triphosphate hydrolases"/>
    <property type="match status" value="1"/>
</dbReference>
<feature type="non-terminal residue" evidence="2">
    <location>
        <position position="1"/>
    </location>
</feature>
<comment type="caution">
    <text evidence="2">The sequence shown here is derived from an EMBL/GenBank/DDBJ whole genome shotgun (WGS) entry which is preliminary data.</text>
</comment>
<evidence type="ECO:0000313" key="2">
    <source>
        <dbReference type="EMBL" id="KAK3897453.1"/>
    </source>
</evidence>
<sequence>SAWKLPLSVAYWFLVILGSKAAGIRDLDEEDSAVLLQMRRDIEKRADFENLRALARGNMTWVEWKACNDQVKIQPILDQIIYNPDFLCTTPSRSEQAKTPYPDYKYKLASGIFIDEAANMDRADYACVAGNRLLPCIMGGNPHQLKPLVMTGNEKDELDYFRHRLAADGAILPMLFFQARGFPVYRLTQQLRMAKGLFDWAAEVYPELPLNYAAHCEGSRVYVNRATGSKLCSVQVRAALDFAVDLVAHTEIAARDVVILCPHAANVALAGRLMWKPRYAALLGMPPASTVDAYQGRESDIVICVLGTAIPCPGPGFTTDENGPNSSSAT</sequence>
<dbReference type="PANTHER" id="PTHR43788:SF8">
    <property type="entry name" value="DNA-BINDING PROTEIN SMUBP-2"/>
    <property type="match status" value="1"/>
</dbReference>
<gene>
    <name evidence="2" type="ORF">C8A05DRAFT_19785</name>
</gene>
<evidence type="ECO:0000313" key="3">
    <source>
        <dbReference type="Proteomes" id="UP001303889"/>
    </source>
</evidence>
<dbReference type="EMBL" id="MU856162">
    <property type="protein sequence ID" value="KAK3897453.1"/>
    <property type="molecule type" value="Genomic_DNA"/>
</dbReference>
<feature type="signal peptide" evidence="1">
    <location>
        <begin position="1"/>
        <end position="21"/>
    </location>
</feature>
<protein>
    <recommendedName>
        <fullName evidence="4">RNA helicase</fullName>
    </recommendedName>
</protein>
<dbReference type="InterPro" id="IPR050534">
    <property type="entry name" value="Coronavir_polyprotein_1ab"/>
</dbReference>
<accession>A0AAN6RPA2</accession>
<reference evidence="2" key="1">
    <citation type="journal article" date="2023" name="Mol. Phylogenet. Evol.">
        <title>Genome-scale phylogeny and comparative genomics of the fungal order Sordariales.</title>
        <authorList>
            <person name="Hensen N."/>
            <person name="Bonometti L."/>
            <person name="Westerberg I."/>
            <person name="Brannstrom I.O."/>
            <person name="Guillou S."/>
            <person name="Cros-Aarteil S."/>
            <person name="Calhoun S."/>
            <person name="Haridas S."/>
            <person name="Kuo A."/>
            <person name="Mondo S."/>
            <person name="Pangilinan J."/>
            <person name="Riley R."/>
            <person name="LaButti K."/>
            <person name="Andreopoulos B."/>
            <person name="Lipzen A."/>
            <person name="Chen C."/>
            <person name="Yan M."/>
            <person name="Daum C."/>
            <person name="Ng V."/>
            <person name="Clum A."/>
            <person name="Steindorff A."/>
            <person name="Ohm R.A."/>
            <person name="Martin F."/>
            <person name="Silar P."/>
            <person name="Natvig D.O."/>
            <person name="Lalanne C."/>
            <person name="Gautier V."/>
            <person name="Ament-Velasquez S.L."/>
            <person name="Kruys A."/>
            <person name="Hutchinson M.I."/>
            <person name="Powell A.J."/>
            <person name="Barry K."/>
            <person name="Miller A.N."/>
            <person name="Grigoriev I.V."/>
            <person name="Debuchy R."/>
            <person name="Gladieux P."/>
            <person name="Hiltunen Thoren M."/>
            <person name="Johannesson H."/>
        </authorList>
    </citation>
    <scope>NUCLEOTIDE SEQUENCE</scope>
    <source>
        <strain evidence="2">CBS 103.79</strain>
    </source>
</reference>
<keyword evidence="1" id="KW-0732">Signal</keyword>